<dbReference type="AlphaFoldDB" id="A0A7S1XRF1"/>
<proteinExistence type="predicted"/>
<name>A0A7S1XRF1_9STRA</name>
<feature type="compositionally biased region" description="Basic and acidic residues" evidence="1">
    <location>
        <begin position="33"/>
        <end position="48"/>
    </location>
</feature>
<evidence type="ECO:0000256" key="1">
    <source>
        <dbReference type="SAM" id="MobiDB-lite"/>
    </source>
</evidence>
<sequence>MDVAEKPPAKCHPNDEASAVSGLLALSDEEDATSSRHEDDDSDPKPEPKPAGGGDGGETKDGDHVDAAARGHASPTTHNRRPSPPGYGEAKSAENPTLHAMSAANETAEDPQEAKEADNILREQMKAVYRHDKTIAESTVSSYATSMMGVYRFVPEVPRWHFLRHVQEEPQSVINFMRAHNKKWKQTWPAYQKLMELQGAEELEPELYQELRDLHEKRSSAAASTAKPNANPKPKPEPKPAAGPGAKPRTNPKRNAAKPPVAELEHDLFYTGAVAAPKRPRKSAGAAQPSSPGLKPKPKPKPRPKPKANPKPKAKAKSRTKPKKPMATPGNAANGAPAEAPEMKLKLRLRRILKRCPQTSRKTRKSYVRVLMELRRRLLPHVLPSKFLSYLMKESDQVFDTLRSVEGADDEVVDEAACACRKVALAEARALTPTRTPTRTRNPNPNPKVIQLKREASVARTLEEVREVQHRMAVLSKNLEASVRILQANSHRRF</sequence>
<organism evidence="2">
    <name type="scientific">Phaeomonas parva</name>
    <dbReference type="NCBI Taxonomy" id="124430"/>
    <lineage>
        <taxon>Eukaryota</taxon>
        <taxon>Sar</taxon>
        <taxon>Stramenopiles</taxon>
        <taxon>Ochrophyta</taxon>
        <taxon>Pinguiophyceae</taxon>
        <taxon>Pinguiochrysidales</taxon>
        <taxon>Pinguiochrysidaceae</taxon>
        <taxon>Phaeomonas</taxon>
    </lineage>
</organism>
<protein>
    <submittedName>
        <fullName evidence="2">Uncharacterized protein</fullName>
    </submittedName>
</protein>
<evidence type="ECO:0000313" key="2">
    <source>
        <dbReference type="EMBL" id="CAD9257304.1"/>
    </source>
</evidence>
<accession>A0A7S1XRF1</accession>
<feature type="compositionally biased region" description="Basic residues" evidence="1">
    <location>
        <begin position="296"/>
        <end position="324"/>
    </location>
</feature>
<feature type="compositionally biased region" description="Basic and acidic residues" evidence="1">
    <location>
        <begin position="57"/>
        <end position="69"/>
    </location>
</feature>
<feature type="region of interest" description="Disordered" evidence="1">
    <location>
        <begin position="215"/>
        <end position="260"/>
    </location>
</feature>
<feature type="compositionally biased region" description="Basic and acidic residues" evidence="1">
    <location>
        <begin position="1"/>
        <end position="15"/>
    </location>
</feature>
<feature type="compositionally biased region" description="Low complexity" evidence="1">
    <location>
        <begin position="220"/>
        <end position="232"/>
    </location>
</feature>
<feature type="region of interest" description="Disordered" evidence="1">
    <location>
        <begin position="275"/>
        <end position="340"/>
    </location>
</feature>
<feature type="compositionally biased region" description="Low complexity" evidence="1">
    <location>
        <begin position="325"/>
        <end position="340"/>
    </location>
</feature>
<gene>
    <name evidence="2" type="ORF">PPAR1163_LOCUS15675</name>
</gene>
<dbReference type="EMBL" id="HBGJ01024509">
    <property type="protein sequence ID" value="CAD9257304.1"/>
    <property type="molecule type" value="Transcribed_RNA"/>
</dbReference>
<feature type="region of interest" description="Disordered" evidence="1">
    <location>
        <begin position="1"/>
        <end position="96"/>
    </location>
</feature>
<reference evidence="2" key="1">
    <citation type="submission" date="2021-01" db="EMBL/GenBank/DDBJ databases">
        <authorList>
            <person name="Corre E."/>
            <person name="Pelletier E."/>
            <person name="Niang G."/>
            <person name="Scheremetjew M."/>
            <person name="Finn R."/>
            <person name="Kale V."/>
            <person name="Holt S."/>
            <person name="Cochrane G."/>
            <person name="Meng A."/>
            <person name="Brown T."/>
            <person name="Cohen L."/>
        </authorList>
    </citation>
    <scope>NUCLEOTIDE SEQUENCE</scope>
    <source>
        <strain evidence="2">CCMP2877</strain>
    </source>
</reference>